<keyword evidence="6 9" id="KW-0235">DNA replication</keyword>
<comment type="subcellular location">
    <subcellularLocation>
        <location evidence="1 9">Cytoplasm</location>
    </subcellularLocation>
</comment>
<keyword evidence="14" id="KW-1185">Reference proteome</keyword>
<evidence type="ECO:0000256" key="5">
    <source>
        <dbReference type="ARBA" id="ARBA00022695"/>
    </source>
</evidence>
<gene>
    <name evidence="13" type="ordered locus">Taci_0002</name>
</gene>
<dbReference type="OrthoDB" id="8421503at2"/>
<dbReference type="Gene3D" id="3.10.150.10">
    <property type="entry name" value="DNA Polymerase III, subunit A, domain 2"/>
    <property type="match status" value="1"/>
</dbReference>
<keyword evidence="3 9" id="KW-0963">Cytoplasm</keyword>
<reference evidence="13 14" key="1">
    <citation type="journal article" date="2009" name="Stand. Genomic Sci.">
        <title>Complete genome sequence of Thermanaerovibrio acidaminovorans type strain (Su883).</title>
        <authorList>
            <person name="Chovatia M."/>
            <person name="Sikorski J."/>
            <person name="Schroder M."/>
            <person name="Lapidus A."/>
            <person name="Nolan M."/>
            <person name="Tice H."/>
            <person name="Glavina Del Rio T."/>
            <person name="Copeland A."/>
            <person name="Cheng J.F."/>
            <person name="Lucas S."/>
            <person name="Chen F."/>
            <person name="Bruce D."/>
            <person name="Goodwin L."/>
            <person name="Pitluck S."/>
            <person name="Ivanova N."/>
            <person name="Mavromatis K."/>
            <person name="Ovchinnikova G."/>
            <person name="Pati A."/>
            <person name="Chen A."/>
            <person name="Palaniappan K."/>
            <person name="Land M."/>
            <person name="Hauser L."/>
            <person name="Chang Y.J."/>
            <person name="Jeffries C.D."/>
            <person name="Chain P."/>
            <person name="Saunders E."/>
            <person name="Detter J.C."/>
            <person name="Brettin T."/>
            <person name="Rohde M."/>
            <person name="Goker M."/>
            <person name="Spring S."/>
            <person name="Bristow J."/>
            <person name="Markowitz V."/>
            <person name="Hugenholtz P."/>
            <person name="Kyrpides N.C."/>
            <person name="Klenk H.P."/>
            <person name="Eisen J.A."/>
        </authorList>
    </citation>
    <scope>NUCLEOTIDE SEQUENCE [LARGE SCALE GENOMIC DNA]</scope>
    <source>
        <strain evidence="14">ATCC 49978 / DSM 6589 / Su883</strain>
    </source>
</reference>
<sequence>MKLNIEKGPFIRAWNMAERCAGASSSGASSSVMIRSSAGRVELFATDMKTSLRCPVQGVQSDLDGEALLPVKVLGDLFKKCPDPSFTINLEEGRGTMVSGRSRYRFSTYDVSEFPKFPSSASAAQFGTVKAQDLRNAISEGGIAASTSDEYPQYLSCVYLQGDQGALRIVSTDSRRLAYSKCPMEGSSSESMLLPMRAIRELDRMLSGLQEDGDVRILLDQAQAYFISDDFEFAIRRVDGKFPQYERIIPKSCTTFMEVSRSQMIGALERLDLVVRDFNKMVAVNLSPGGSCTLRSRSPEFGDAVEEVEGAIEGEPLRIAFNVKFLLDGVKGLQDSLVRLEFNGPGGHLCIKRIGSDSYLYLLAPLAMDESELPGDDAL</sequence>
<dbReference type="Proteomes" id="UP000002030">
    <property type="component" value="Chromosome"/>
</dbReference>
<feature type="domain" description="DNA polymerase III beta sliding clamp C-terminal" evidence="12">
    <location>
        <begin position="247"/>
        <end position="365"/>
    </location>
</feature>
<dbReference type="Pfam" id="PF02768">
    <property type="entry name" value="DNA_pol3_beta_3"/>
    <property type="match status" value="1"/>
</dbReference>
<protein>
    <recommendedName>
        <fullName evidence="9">Beta sliding clamp</fullName>
    </recommendedName>
</protein>
<accession>D1B7J0</accession>
<evidence type="ECO:0000256" key="9">
    <source>
        <dbReference type="PIRNR" id="PIRNR000804"/>
    </source>
</evidence>
<dbReference type="PANTHER" id="PTHR30478:SF0">
    <property type="entry name" value="BETA SLIDING CLAMP"/>
    <property type="match status" value="1"/>
</dbReference>
<dbReference type="GO" id="GO:0003887">
    <property type="term" value="F:DNA-directed DNA polymerase activity"/>
    <property type="evidence" value="ECO:0007669"/>
    <property type="project" value="UniProtKB-UniRule"/>
</dbReference>
<dbReference type="AlphaFoldDB" id="D1B7J0"/>
<dbReference type="GO" id="GO:0008408">
    <property type="term" value="F:3'-5' exonuclease activity"/>
    <property type="evidence" value="ECO:0007669"/>
    <property type="project" value="InterPro"/>
</dbReference>
<dbReference type="Pfam" id="PF00712">
    <property type="entry name" value="DNA_pol3_beta"/>
    <property type="match status" value="1"/>
</dbReference>
<dbReference type="SMART" id="SM00480">
    <property type="entry name" value="POL3Bc"/>
    <property type="match status" value="1"/>
</dbReference>
<keyword evidence="5 9" id="KW-0548">Nucleotidyltransferase</keyword>
<evidence type="ECO:0000259" key="12">
    <source>
        <dbReference type="Pfam" id="PF02768"/>
    </source>
</evidence>
<dbReference type="PIRSF" id="PIRSF000804">
    <property type="entry name" value="DNA_pol_III_b"/>
    <property type="match status" value="1"/>
</dbReference>
<evidence type="ECO:0000256" key="2">
    <source>
        <dbReference type="ARBA" id="ARBA00010752"/>
    </source>
</evidence>
<dbReference type="PANTHER" id="PTHR30478">
    <property type="entry name" value="DNA POLYMERASE III SUBUNIT BETA"/>
    <property type="match status" value="1"/>
</dbReference>
<dbReference type="NCBIfam" id="TIGR00663">
    <property type="entry name" value="dnan"/>
    <property type="match status" value="1"/>
</dbReference>
<evidence type="ECO:0000256" key="6">
    <source>
        <dbReference type="ARBA" id="ARBA00022705"/>
    </source>
</evidence>
<dbReference type="RefSeq" id="WP_012868759.1">
    <property type="nucleotide sequence ID" value="NC_013522.1"/>
</dbReference>
<evidence type="ECO:0000256" key="4">
    <source>
        <dbReference type="ARBA" id="ARBA00022679"/>
    </source>
</evidence>
<dbReference type="PATRIC" id="fig|525903.6.peg.2"/>
<dbReference type="InterPro" id="IPR022634">
    <property type="entry name" value="DNA_polIII_beta_N"/>
</dbReference>
<evidence type="ECO:0000313" key="14">
    <source>
        <dbReference type="Proteomes" id="UP000002030"/>
    </source>
</evidence>
<evidence type="ECO:0000259" key="10">
    <source>
        <dbReference type="Pfam" id="PF00712"/>
    </source>
</evidence>
<dbReference type="InterPro" id="IPR046938">
    <property type="entry name" value="DNA_clamp_sf"/>
</dbReference>
<dbReference type="InterPro" id="IPR001001">
    <property type="entry name" value="DNA_polIII_beta"/>
</dbReference>
<name>D1B7J0_THEAS</name>
<dbReference type="GO" id="GO:0006271">
    <property type="term" value="P:DNA strand elongation involved in DNA replication"/>
    <property type="evidence" value="ECO:0007669"/>
    <property type="project" value="TreeGrafter"/>
</dbReference>
<evidence type="ECO:0000313" key="13">
    <source>
        <dbReference type="EMBL" id="ACZ18243.1"/>
    </source>
</evidence>
<keyword evidence="8" id="KW-0238">DNA-binding</keyword>
<evidence type="ECO:0000256" key="8">
    <source>
        <dbReference type="ARBA" id="ARBA00023125"/>
    </source>
</evidence>
<dbReference type="InterPro" id="IPR022637">
    <property type="entry name" value="DNA_polIII_beta_cen"/>
</dbReference>
<dbReference type="SUPFAM" id="SSF55979">
    <property type="entry name" value="DNA clamp"/>
    <property type="match status" value="3"/>
</dbReference>
<organism evidence="13 14">
    <name type="scientific">Thermanaerovibrio acidaminovorans (strain ATCC 49978 / DSM 6589 / Su883)</name>
    <name type="common">Selenomonas acidaminovorans</name>
    <dbReference type="NCBI Taxonomy" id="525903"/>
    <lineage>
        <taxon>Bacteria</taxon>
        <taxon>Thermotogati</taxon>
        <taxon>Synergistota</taxon>
        <taxon>Synergistia</taxon>
        <taxon>Synergistales</taxon>
        <taxon>Synergistaceae</taxon>
        <taxon>Thermanaerovibrio</taxon>
    </lineage>
</organism>
<keyword evidence="7 9" id="KW-0239">DNA-directed DNA polymerase</keyword>
<dbReference type="Pfam" id="PF02767">
    <property type="entry name" value="DNA_pol3_beta_2"/>
    <property type="match status" value="1"/>
</dbReference>
<evidence type="ECO:0000256" key="1">
    <source>
        <dbReference type="ARBA" id="ARBA00004496"/>
    </source>
</evidence>
<dbReference type="STRING" id="525903.Taci_0002"/>
<dbReference type="EMBL" id="CP001818">
    <property type="protein sequence ID" value="ACZ18243.1"/>
    <property type="molecule type" value="Genomic_DNA"/>
</dbReference>
<feature type="domain" description="DNA polymerase III beta sliding clamp N-terminal" evidence="10">
    <location>
        <begin position="30"/>
        <end position="117"/>
    </location>
</feature>
<dbReference type="GO" id="GO:0003677">
    <property type="term" value="F:DNA binding"/>
    <property type="evidence" value="ECO:0007669"/>
    <property type="project" value="UniProtKB-UniRule"/>
</dbReference>
<evidence type="ECO:0000256" key="3">
    <source>
        <dbReference type="ARBA" id="ARBA00022490"/>
    </source>
</evidence>
<dbReference type="Gene3D" id="3.70.10.10">
    <property type="match status" value="1"/>
</dbReference>
<comment type="similarity">
    <text evidence="2 9">Belongs to the beta sliding clamp family.</text>
</comment>
<dbReference type="KEGG" id="tai:Taci_0002"/>
<dbReference type="eggNOG" id="COG0592">
    <property type="taxonomic scope" value="Bacteria"/>
</dbReference>
<feature type="domain" description="DNA polymerase III beta sliding clamp central" evidence="11">
    <location>
        <begin position="129"/>
        <end position="244"/>
    </location>
</feature>
<proteinExistence type="inferred from homology"/>
<dbReference type="GO" id="GO:0009360">
    <property type="term" value="C:DNA polymerase III complex"/>
    <property type="evidence" value="ECO:0007669"/>
    <property type="project" value="InterPro"/>
</dbReference>
<dbReference type="InterPro" id="IPR022635">
    <property type="entry name" value="DNA_polIII_beta_C"/>
</dbReference>
<evidence type="ECO:0000259" key="11">
    <source>
        <dbReference type="Pfam" id="PF02767"/>
    </source>
</evidence>
<dbReference type="CDD" id="cd00140">
    <property type="entry name" value="beta_clamp"/>
    <property type="match status" value="1"/>
</dbReference>
<dbReference type="EnsemblBacteria" id="ACZ18243">
    <property type="protein sequence ID" value="ACZ18243"/>
    <property type="gene ID" value="Taci_0002"/>
</dbReference>
<comment type="function">
    <text evidence="9">Confers DNA tethering and processivity to DNA polymerases and other proteins. Acts as a clamp, forming a ring around DNA (a reaction catalyzed by the clamp-loading complex) which diffuses in an ATP-independent manner freely and bidirectionally along dsDNA. Initially characterized for its ability to contact the catalytic subunit of DNA polymerase III (Pol III), a complex, multichain enzyme responsible for most of the replicative synthesis in bacteria; Pol III exhibits 3'-5' exonuclease proofreading activity. The beta chain is required for initiation of replication as well as for processivity of DNA replication.</text>
</comment>
<keyword evidence="4 9" id="KW-0808">Transferase</keyword>
<comment type="subunit">
    <text evidence="9">Forms a ring-shaped head-to-tail homodimer around DNA.</text>
</comment>
<evidence type="ECO:0000256" key="7">
    <source>
        <dbReference type="ARBA" id="ARBA00022932"/>
    </source>
</evidence>
<dbReference type="HOGENOM" id="CLU_038149_2_1_0"/>
<dbReference type="GO" id="GO:0005737">
    <property type="term" value="C:cytoplasm"/>
    <property type="evidence" value="ECO:0007669"/>
    <property type="project" value="UniProtKB-SubCell"/>
</dbReference>